<dbReference type="PANTHER" id="PTHR31123:SF1">
    <property type="entry name" value="ACCUMULATION OF DYADS PROTEIN 2-RELATED"/>
    <property type="match status" value="1"/>
</dbReference>
<reference evidence="7 8" key="1">
    <citation type="journal article" date="2019" name="Front. Genet.">
        <title>Whole-Genome Sequencing of the Opportunistic Yeast Pathogen Candida inconspicua Uncovers Its Hybrid Origin.</title>
        <authorList>
            <person name="Mixao V."/>
            <person name="Hansen A.P."/>
            <person name="Saus E."/>
            <person name="Boekhout T."/>
            <person name="Lass-Florl C."/>
            <person name="Gabaldon T."/>
        </authorList>
    </citation>
    <scope>NUCLEOTIDE SEQUENCE [LARGE SCALE GENOMIC DNA]</scope>
    <source>
        <strain evidence="7 8">CBS 180</strain>
    </source>
</reference>
<comment type="similarity">
    <text evidence="2">Belongs to the acetate uptake transporter (AceTr) (TC 2.A.96) family.</text>
</comment>
<keyword evidence="8" id="KW-1185">Reference proteome</keyword>
<dbReference type="InterPro" id="IPR051633">
    <property type="entry name" value="AceTr"/>
</dbReference>
<dbReference type="AlphaFoldDB" id="A0A4T0X7M6"/>
<evidence type="ECO:0000256" key="6">
    <source>
        <dbReference type="SAM" id="Phobius"/>
    </source>
</evidence>
<comment type="subcellular location">
    <subcellularLocation>
        <location evidence="1">Membrane</location>
        <topology evidence="1">Multi-pass membrane protein</topology>
    </subcellularLocation>
</comment>
<feature type="transmembrane region" description="Helical" evidence="6">
    <location>
        <begin position="140"/>
        <end position="163"/>
    </location>
</feature>
<evidence type="ECO:0000256" key="4">
    <source>
        <dbReference type="ARBA" id="ARBA00022989"/>
    </source>
</evidence>
<dbReference type="Pfam" id="PF01184">
    <property type="entry name" value="Gpr1_Fun34_YaaH"/>
    <property type="match status" value="1"/>
</dbReference>
<evidence type="ECO:0000313" key="8">
    <source>
        <dbReference type="Proteomes" id="UP000307173"/>
    </source>
</evidence>
<accession>A0A4T0X7M6</accession>
<dbReference type="EMBL" id="SELW01000005">
    <property type="protein sequence ID" value="TID31385.1"/>
    <property type="molecule type" value="Genomic_DNA"/>
</dbReference>
<evidence type="ECO:0000313" key="7">
    <source>
        <dbReference type="EMBL" id="TID31385.1"/>
    </source>
</evidence>
<keyword evidence="4 6" id="KW-1133">Transmembrane helix</keyword>
<dbReference type="OrthoDB" id="3648309at2759"/>
<feature type="transmembrane region" description="Helical" evidence="6">
    <location>
        <begin position="80"/>
        <end position="101"/>
    </location>
</feature>
<evidence type="ECO:0000256" key="3">
    <source>
        <dbReference type="ARBA" id="ARBA00022692"/>
    </source>
</evidence>
<feature type="transmembrane region" description="Helical" evidence="6">
    <location>
        <begin position="175"/>
        <end position="195"/>
    </location>
</feature>
<dbReference type="GO" id="GO:0015123">
    <property type="term" value="F:acetate transmembrane transporter activity"/>
    <property type="evidence" value="ECO:0007669"/>
    <property type="project" value="TreeGrafter"/>
</dbReference>
<keyword evidence="3 6" id="KW-0812">Transmembrane</keyword>
<comment type="caution">
    <text evidence="7">The sequence shown here is derived from an EMBL/GenBank/DDBJ whole genome shotgun (WGS) entry which is preliminary data.</text>
</comment>
<feature type="transmembrane region" description="Helical" evidence="6">
    <location>
        <begin position="201"/>
        <end position="224"/>
    </location>
</feature>
<protein>
    <submittedName>
        <fullName evidence="7">Uncharacterized protein</fullName>
    </submittedName>
</protein>
<gene>
    <name evidence="7" type="ORF">CANINC_000014</name>
</gene>
<sequence length="622" mass="71269">MSDLKHSVEHLEQKQGSSQIHSARQSIANFVSDHVIAPISQSDDGLYVIMDNKKYLKSDLVKAFGGQMNPGWAVPSVHKFANPAPLGLSAFAYCTFFTSLVDCKARGITNSQVNSGSAMFYGGFIQFIAGLWEISLENTFGGLAFCSFGGYWMSSASMHIPWFNSFDSYKSEAEWNNALGLWYLGWVMVTILLLSCTIKSTLMFFFLFVLVFLRLLLLSVFRLYDNEHCEFAAGVIGVLATLLAWYHAYAGMATPQNSYYVVKSIPMPTFKTKKKGAVDSIDEDYITSDSNIYLAIILALKKRHYEAQKGPISTFDFTEKIKQKFSPATPESSSHFSSIQFDQNCSTIGNTQLEDSQIPPSPTEQTMEYNSTTFLNTQELVNLESHDQEIGNKEVKEKSPFKLAPKLKEFKDDYLEIRKALLRIAKQCSLTFQPTKDKLLAIYDILYMHSERKSKFTESNMLSSAFLKLMIKIFEIPLLDDKHIHELFKITINCYLINFNNFVGGIRSQFKIIFQFTFDVLAINAKPIKNYGQSFLRKIENHKTKTQLTQIENENHLQILLFYLVQLVFLLLQSPRFHQKDIFYADEQLHKLLAFLISNNNTEIMRTFHKNRIKLKHKRKLK</sequence>
<dbReference type="STRING" id="52247.A0A4T0X7M6"/>
<evidence type="ECO:0000256" key="1">
    <source>
        <dbReference type="ARBA" id="ARBA00004141"/>
    </source>
</evidence>
<dbReference type="PROSITE" id="PS01114">
    <property type="entry name" value="GPR1_FUN34_YAAH"/>
    <property type="match status" value="1"/>
</dbReference>
<name>A0A4T0X7M6_9ASCO</name>
<feature type="transmembrane region" description="Helical" evidence="6">
    <location>
        <begin position="113"/>
        <end position="134"/>
    </location>
</feature>
<dbReference type="InterPro" id="IPR047622">
    <property type="entry name" value="GPR1_FUN34_YAAH"/>
</dbReference>
<proteinExistence type="inferred from homology"/>
<evidence type="ECO:0000256" key="2">
    <source>
        <dbReference type="ARBA" id="ARBA00005587"/>
    </source>
</evidence>
<organism evidence="7 8">
    <name type="scientific">Pichia inconspicua</name>
    <dbReference type="NCBI Taxonomy" id="52247"/>
    <lineage>
        <taxon>Eukaryota</taxon>
        <taxon>Fungi</taxon>
        <taxon>Dikarya</taxon>
        <taxon>Ascomycota</taxon>
        <taxon>Saccharomycotina</taxon>
        <taxon>Pichiomycetes</taxon>
        <taxon>Pichiales</taxon>
        <taxon>Pichiaceae</taxon>
        <taxon>Pichia</taxon>
    </lineage>
</organism>
<evidence type="ECO:0000256" key="5">
    <source>
        <dbReference type="ARBA" id="ARBA00023136"/>
    </source>
</evidence>
<dbReference type="PANTHER" id="PTHR31123">
    <property type="entry name" value="ACCUMULATION OF DYADS PROTEIN 2-RELATED"/>
    <property type="match status" value="1"/>
</dbReference>
<dbReference type="NCBIfam" id="NF038013">
    <property type="entry name" value="AceTr_1"/>
    <property type="match status" value="1"/>
</dbReference>
<keyword evidence="5 6" id="KW-0472">Membrane</keyword>
<dbReference type="InterPro" id="IPR000791">
    <property type="entry name" value="Gpr1/Fun34/SatP-like"/>
</dbReference>
<dbReference type="Proteomes" id="UP000307173">
    <property type="component" value="Unassembled WGS sequence"/>
</dbReference>
<dbReference type="GO" id="GO:0005886">
    <property type="term" value="C:plasma membrane"/>
    <property type="evidence" value="ECO:0007669"/>
    <property type="project" value="TreeGrafter"/>
</dbReference>
<feature type="transmembrane region" description="Helical" evidence="6">
    <location>
        <begin position="231"/>
        <end position="249"/>
    </location>
</feature>